<organism evidence="1 2">
    <name type="scientific">Zarea fungicola</name>
    <dbReference type="NCBI Taxonomy" id="93591"/>
    <lineage>
        <taxon>Eukaryota</taxon>
        <taxon>Fungi</taxon>
        <taxon>Dikarya</taxon>
        <taxon>Ascomycota</taxon>
        <taxon>Pezizomycotina</taxon>
        <taxon>Sordariomycetes</taxon>
        <taxon>Hypocreomycetidae</taxon>
        <taxon>Hypocreales</taxon>
        <taxon>Cordycipitaceae</taxon>
        <taxon>Zarea</taxon>
    </lineage>
</organism>
<accession>A0ACC1NFG1</accession>
<evidence type="ECO:0000313" key="2">
    <source>
        <dbReference type="Proteomes" id="UP001143910"/>
    </source>
</evidence>
<comment type="caution">
    <text evidence="1">The sequence shown here is derived from an EMBL/GenBank/DDBJ whole genome shotgun (WGS) entry which is preliminary data.</text>
</comment>
<protein>
    <submittedName>
        <fullName evidence="1">Uncharacterized protein</fullName>
    </submittedName>
</protein>
<dbReference type="Proteomes" id="UP001143910">
    <property type="component" value="Unassembled WGS sequence"/>
</dbReference>
<dbReference type="EMBL" id="JANJQO010000461">
    <property type="protein sequence ID" value="KAJ2977543.1"/>
    <property type="molecule type" value="Genomic_DNA"/>
</dbReference>
<sequence>MTTMTPSIADIARNKATMADIKRLEDADVSPFSGKAWPQGRESLLAKRRKLPVYGSAAKLLEVYHQNQVIILSSNTGSGKSTQVPQMLVYDEYSSGLMIACTQPRKLAAKELAKRVATEMGVAVGETVGFQVGGQAAITKTGDNTTRLSFMTEQTLVNQIMKDRKLSKYACVIVDEAHERTKEVDTLMPLLKEAVARRKDFKVIIMSATINSERFKQYFNNCPVFHVPGRTYEVQIRHLEPSDALDDYMLLAASLVQYIHINKGPGNILVFATGYADISKIADLVRRSVPGLVVSTLMSSLSSEAQARALDQSGPNRKCIISTNVAETSLTLDGVVFVIDCGLSQQAIYNPRLRVNTLTKRLISRASAMQRAGRAGRTANGVCYRLYTEKTFNEMEESTAPSIMTSSVADVCLNFLANGIPTVLDFDWLDAPHLDTFASAFQDLHTWGLVNDACIITDSGMKASTFQLSPPWFRAIEEASVTGAGSIDMVDIAVLCSSQKSIFLRPAGDEMAADRARAMFEYGGSDHITLLNAFRQFEKAYDKSESDVNFSLSDWCKKHYLDLDVLAEALDARVNVSRRVASTKLRASTSLMSSPGLIKAIARAFSNQIAYFDGNNYRTVNTHVMARVPPHSSLLRRSAAWVVYTKLSMPGQSVEMDAVSMISLDWLLDLPMFQLDTLSKKQNGAPRQPLVYQSIQAAKAAKAGEATPAATEE</sequence>
<evidence type="ECO:0000313" key="1">
    <source>
        <dbReference type="EMBL" id="KAJ2977543.1"/>
    </source>
</evidence>
<name>A0ACC1NFG1_9HYPO</name>
<proteinExistence type="predicted"/>
<reference evidence="1" key="1">
    <citation type="submission" date="2022-08" db="EMBL/GenBank/DDBJ databases">
        <title>Genome Sequence of Lecanicillium fungicola.</title>
        <authorList>
            <person name="Buettner E."/>
        </authorList>
    </citation>
    <scope>NUCLEOTIDE SEQUENCE</scope>
    <source>
        <strain evidence="1">Babe33</strain>
    </source>
</reference>
<gene>
    <name evidence="1" type="ORF">NQ176_g4309</name>
</gene>
<keyword evidence="2" id="KW-1185">Reference proteome</keyword>